<dbReference type="PANTHER" id="PTHR30231">
    <property type="entry name" value="DNA POLYMERASE III SUBUNIT EPSILON"/>
    <property type="match status" value="1"/>
</dbReference>
<dbReference type="GO" id="GO:0003676">
    <property type="term" value="F:nucleic acid binding"/>
    <property type="evidence" value="ECO:0007669"/>
    <property type="project" value="InterPro"/>
</dbReference>
<dbReference type="Gene3D" id="3.30.420.10">
    <property type="entry name" value="Ribonuclease H-like superfamily/Ribonuclease H"/>
    <property type="match status" value="1"/>
</dbReference>
<gene>
    <name evidence="5" type="ORF">FHX37_3182</name>
</gene>
<dbReference type="InterPro" id="IPR013520">
    <property type="entry name" value="Ribonucl_H"/>
</dbReference>
<organism evidence="5 6">
    <name type="scientific">Haloactinospora alba</name>
    <dbReference type="NCBI Taxonomy" id="405555"/>
    <lineage>
        <taxon>Bacteria</taxon>
        <taxon>Bacillati</taxon>
        <taxon>Actinomycetota</taxon>
        <taxon>Actinomycetes</taxon>
        <taxon>Streptosporangiales</taxon>
        <taxon>Nocardiopsidaceae</taxon>
        <taxon>Haloactinospora</taxon>
    </lineage>
</organism>
<reference evidence="5 6" key="1">
    <citation type="submission" date="2019-06" db="EMBL/GenBank/DDBJ databases">
        <title>Sequencing the genomes of 1000 actinobacteria strains.</title>
        <authorList>
            <person name="Klenk H.-P."/>
        </authorList>
    </citation>
    <scope>NUCLEOTIDE SEQUENCE [LARGE SCALE GENOMIC DNA]</scope>
    <source>
        <strain evidence="5 6">DSM 45015</strain>
    </source>
</reference>
<keyword evidence="6" id="KW-1185">Reference proteome</keyword>
<dbReference type="InterPro" id="IPR036397">
    <property type="entry name" value="RNaseH_sf"/>
</dbReference>
<dbReference type="NCBIfam" id="NF005927">
    <property type="entry name" value="PRK07942.1"/>
    <property type="match status" value="1"/>
</dbReference>
<dbReference type="Pfam" id="PF00929">
    <property type="entry name" value="RNase_T"/>
    <property type="match status" value="1"/>
</dbReference>
<dbReference type="SMART" id="SM00479">
    <property type="entry name" value="EXOIII"/>
    <property type="match status" value="1"/>
</dbReference>
<evidence type="ECO:0000256" key="2">
    <source>
        <dbReference type="ARBA" id="ARBA00022801"/>
    </source>
</evidence>
<evidence type="ECO:0000256" key="3">
    <source>
        <dbReference type="ARBA" id="ARBA00022839"/>
    </source>
</evidence>
<comment type="caution">
    <text evidence="5">The sequence shown here is derived from an EMBL/GenBank/DDBJ whole genome shotgun (WGS) entry which is preliminary data.</text>
</comment>
<sequence length="278" mass="30136">MRNRYPGTCRSCGAKVAARAGGLVRDGRRWLTYCAEHTPAPAPPPRGEHPGWHGGELAGFDCETSARDPRTAFLVSAALVDTSGATRTWLVHPGEREIPEEAIAVHGITNERARDEGVPAPQALSEIADILTDHLRAGRGLAIFNAPYDLRVLDGELRRCGIQPLESRLTRAPSPIVDPLVIDRGIDPYRSGPRNLGAMCDHYGVGLVDAHTADGDAAACLSLAREIGARYPDLAGLELAELHERQVAWAADRARDRQTWLDNNRPGHGTVVDGTWPY</sequence>
<evidence type="ECO:0000313" key="6">
    <source>
        <dbReference type="Proteomes" id="UP000317422"/>
    </source>
</evidence>
<dbReference type="PANTHER" id="PTHR30231:SF4">
    <property type="entry name" value="PROTEIN NEN2"/>
    <property type="match status" value="1"/>
</dbReference>
<dbReference type="GO" id="GO:0005829">
    <property type="term" value="C:cytosol"/>
    <property type="evidence" value="ECO:0007669"/>
    <property type="project" value="TreeGrafter"/>
</dbReference>
<protein>
    <submittedName>
        <fullName evidence="5">DNA polymerase-3 subunit epsilon</fullName>
    </submittedName>
</protein>
<dbReference type="GO" id="GO:0008408">
    <property type="term" value="F:3'-5' exonuclease activity"/>
    <property type="evidence" value="ECO:0007669"/>
    <property type="project" value="TreeGrafter"/>
</dbReference>
<keyword evidence="1" id="KW-0540">Nuclease</keyword>
<proteinExistence type="predicted"/>
<dbReference type="SUPFAM" id="SSF53098">
    <property type="entry name" value="Ribonuclease H-like"/>
    <property type="match status" value="1"/>
</dbReference>
<dbReference type="RefSeq" id="WP_141924579.1">
    <property type="nucleotide sequence ID" value="NZ_VFQC01000001.1"/>
</dbReference>
<dbReference type="InterPro" id="IPR012337">
    <property type="entry name" value="RNaseH-like_sf"/>
</dbReference>
<keyword evidence="2" id="KW-0378">Hydrolase</keyword>
<feature type="domain" description="Exonuclease" evidence="4">
    <location>
        <begin position="56"/>
        <end position="233"/>
    </location>
</feature>
<dbReference type="CDD" id="cd06127">
    <property type="entry name" value="DEDDh"/>
    <property type="match status" value="1"/>
</dbReference>
<accession>A0A543NMY0</accession>
<evidence type="ECO:0000313" key="5">
    <source>
        <dbReference type="EMBL" id="TQN33182.1"/>
    </source>
</evidence>
<dbReference type="EMBL" id="VFQC01000001">
    <property type="protein sequence ID" value="TQN33182.1"/>
    <property type="molecule type" value="Genomic_DNA"/>
</dbReference>
<evidence type="ECO:0000256" key="1">
    <source>
        <dbReference type="ARBA" id="ARBA00022722"/>
    </source>
</evidence>
<dbReference type="Proteomes" id="UP000317422">
    <property type="component" value="Unassembled WGS sequence"/>
</dbReference>
<dbReference type="AlphaFoldDB" id="A0A543NMY0"/>
<evidence type="ECO:0000259" key="4">
    <source>
        <dbReference type="SMART" id="SM00479"/>
    </source>
</evidence>
<name>A0A543NMY0_9ACTN</name>
<dbReference type="OrthoDB" id="9791657at2"/>
<keyword evidence="3" id="KW-0269">Exonuclease</keyword>